<name>A0AC58KMW2_CASCN</name>
<organism evidence="1 2">
    <name type="scientific">Castor canadensis</name>
    <name type="common">American beaver</name>
    <dbReference type="NCBI Taxonomy" id="51338"/>
    <lineage>
        <taxon>Eukaryota</taxon>
        <taxon>Metazoa</taxon>
        <taxon>Chordata</taxon>
        <taxon>Craniata</taxon>
        <taxon>Vertebrata</taxon>
        <taxon>Euteleostomi</taxon>
        <taxon>Mammalia</taxon>
        <taxon>Eutheria</taxon>
        <taxon>Euarchontoglires</taxon>
        <taxon>Glires</taxon>
        <taxon>Rodentia</taxon>
        <taxon>Castorimorpha</taxon>
        <taxon>Castoridae</taxon>
        <taxon>Castor</taxon>
    </lineage>
</organism>
<evidence type="ECO:0000313" key="2">
    <source>
        <dbReference type="RefSeq" id="XP_073906279.1"/>
    </source>
</evidence>
<proteinExistence type="predicted"/>
<keyword evidence="1" id="KW-1185">Reference proteome</keyword>
<accession>A0AC58KMW2</accession>
<dbReference type="RefSeq" id="XP_073906279.1">
    <property type="nucleotide sequence ID" value="XM_074050178.1"/>
</dbReference>
<reference evidence="2" key="1">
    <citation type="submission" date="2025-08" db="UniProtKB">
        <authorList>
            <consortium name="RefSeq"/>
        </authorList>
    </citation>
    <scope>IDENTIFICATION</scope>
</reference>
<sequence length="228" mass="25874">MKNSLKYLPRLDMRSFSPIHIVNWTTKEEEQCKKIQQPDGNEGFTILWNSEKQQHYLEAMNRILQNNDVSEEKWVKEASVFNRNLRQQLSVEDKEKPKEAVNPDFQRKSPLCRAMLLFLQENILIAAITMTAIFVMIVLVLLFSAYTKRKQALYPKKESAVQAAAAVPAEEHCHRRHHDDGNPCDHGASAAPVLCVHVEETAIVSGSLHSPSFQELVSVWVNVVPGAS</sequence>
<dbReference type="Proteomes" id="UP001732720">
    <property type="component" value="Chromosome 12"/>
</dbReference>
<protein>
    <submittedName>
        <fullName evidence="2">Uncharacterized protein C2orf92-like isoform X1</fullName>
    </submittedName>
</protein>
<evidence type="ECO:0000313" key="1">
    <source>
        <dbReference type="Proteomes" id="UP001732720"/>
    </source>
</evidence>
<gene>
    <name evidence="2" type="primary">LOC109676984</name>
</gene>